<keyword evidence="3" id="KW-0812">Transmembrane</keyword>
<keyword evidence="3" id="KW-0472">Membrane</keyword>
<accession>A0A0J6LCG1</accession>
<evidence type="ECO:0000256" key="2">
    <source>
        <dbReference type="SAM" id="MobiDB-lite"/>
    </source>
</evidence>
<gene>
    <name evidence="4" type="ORF">TU86_20595</name>
</gene>
<proteinExistence type="predicted"/>
<comment type="caution">
    <text evidence="4">The sequence shown here is derived from an EMBL/GenBank/DDBJ whole genome shotgun (WGS) entry which is preliminary data.</text>
</comment>
<dbReference type="OrthoDB" id="7009097at2"/>
<reference evidence="4 5" key="1">
    <citation type="submission" date="2015-02" db="EMBL/GenBank/DDBJ databases">
        <title>Pseudomonas helleri sp. nov. and Pseudomonas weihenstephanensis sp. nov., isolated from raw cows milk.</title>
        <authorList>
            <person name="von Neubeck M."/>
            <person name="Huptas C."/>
            <person name="Wenning M."/>
            <person name="Scherer S."/>
        </authorList>
    </citation>
    <scope>NUCLEOTIDE SEQUENCE [LARGE SCALE GENOMIC DNA]</scope>
    <source>
        <strain evidence="4 5">DSM 29166</strain>
    </source>
</reference>
<feature type="region of interest" description="Disordered" evidence="2">
    <location>
        <begin position="1"/>
        <end position="25"/>
    </location>
</feature>
<dbReference type="Proteomes" id="UP000036325">
    <property type="component" value="Unassembled WGS sequence"/>
</dbReference>
<dbReference type="STRING" id="1608994.TU86_20595"/>
<feature type="transmembrane region" description="Helical" evidence="3">
    <location>
        <begin position="240"/>
        <end position="260"/>
    </location>
</feature>
<dbReference type="PATRIC" id="fig|1608994.3.peg.276"/>
<evidence type="ECO:0000256" key="1">
    <source>
        <dbReference type="SAM" id="Coils"/>
    </source>
</evidence>
<organism evidence="4 5">
    <name type="scientific">Pseudomonas weihenstephanensis</name>
    <dbReference type="NCBI Taxonomy" id="1608994"/>
    <lineage>
        <taxon>Bacteria</taxon>
        <taxon>Pseudomonadati</taxon>
        <taxon>Pseudomonadota</taxon>
        <taxon>Gammaproteobacteria</taxon>
        <taxon>Pseudomonadales</taxon>
        <taxon>Pseudomonadaceae</taxon>
        <taxon>Pseudomonas</taxon>
    </lineage>
</organism>
<dbReference type="RefSeq" id="WP_048366162.1">
    <property type="nucleotide sequence ID" value="NZ_JYLF01000011.1"/>
</dbReference>
<evidence type="ECO:0000313" key="4">
    <source>
        <dbReference type="EMBL" id="KMN12046.1"/>
    </source>
</evidence>
<feature type="coiled-coil region" evidence="1">
    <location>
        <begin position="200"/>
        <end position="234"/>
    </location>
</feature>
<evidence type="ECO:0000313" key="5">
    <source>
        <dbReference type="Proteomes" id="UP000036325"/>
    </source>
</evidence>
<accession>A0A0J6LT09</accession>
<keyword evidence="1" id="KW-0175">Coiled coil</keyword>
<sequence length="263" mass="30399">MSDTPSHSAEAQEPATPEAPPLPWADVQPEHFKMLRLAPLQTDRNTGGRPLRFVQFGYAERNNKDLSLLRMNILLPGQRVRKEQNQLDIWVDHETRRVSISPESGLQVEPWNRGIGRFLMAQAILWAQKKWSTYRVDGMALASKDALNEDTRLRRDHFLRMHGFDVVYADAQHLKASLEDVQVGELLNNWNTEKVQFVEILEAAQMLQQAEQTLQEQEVKLREKEEKVTKYKREDTGLRFTITCLVAFAVFQAGLLIWIATHR</sequence>
<name>A0A0J6LCG1_9PSED</name>
<keyword evidence="3" id="KW-1133">Transmembrane helix</keyword>
<dbReference type="EMBL" id="JYLF01000011">
    <property type="protein sequence ID" value="KMN12046.1"/>
    <property type="molecule type" value="Genomic_DNA"/>
</dbReference>
<dbReference type="AlphaFoldDB" id="A0A0J6LCG1"/>
<evidence type="ECO:0000256" key="3">
    <source>
        <dbReference type="SAM" id="Phobius"/>
    </source>
</evidence>
<protein>
    <submittedName>
        <fullName evidence="4">Uncharacterized protein</fullName>
    </submittedName>
</protein>